<dbReference type="InterPro" id="IPR036179">
    <property type="entry name" value="Ig-like_dom_sf"/>
</dbReference>
<dbReference type="InterPro" id="IPR026966">
    <property type="entry name" value="Neurofascin/L1/NrCAM_C"/>
</dbReference>
<evidence type="ECO:0000256" key="1">
    <source>
        <dbReference type="ARBA" id="ARBA00004251"/>
    </source>
</evidence>
<dbReference type="GO" id="GO:0098632">
    <property type="term" value="F:cell-cell adhesion mediator activity"/>
    <property type="evidence" value="ECO:0007669"/>
    <property type="project" value="TreeGrafter"/>
</dbReference>
<evidence type="ECO:0000256" key="9">
    <source>
        <dbReference type="ARBA" id="ARBA00022782"/>
    </source>
</evidence>
<feature type="chain" id="PRO_5026079192" evidence="19">
    <location>
        <begin position="22"/>
        <end position="1183"/>
    </location>
</feature>
<feature type="region of interest" description="Disordered" evidence="17">
    <location>
        <begin position="1107"/>
        <end position="1183"/>
    </location>
</feature>
<dbReference type="GO" id="GO:0030424">
    <property type="term" value="C:axon"/>
    <property type="evidence" value="ECO:0007669"/>
    <property type="project" value="TreeGrafter"/>
</dbReference>
<evidence type="ECO:0000256" key="17">
    <source>
        <dbReference type="SAM" id="MobiDB-lite"/>
    </source>
</evidence>
<dbReference type="PROSITE" id="PS50835">
    <property type="entry name" value="IG_LIKE"/>
    <property type="match status" value="6"/>
</dbReference>
<dbReference type="FunFam" id="2.60.40.10:FF:000032">
    <property type="entry name" value="palladin isoform X1"/>
    <property type="match status" value="1"/>
</dbReference>
<keyword evidence="15" id="KW-0325">Glycoprotein</keyword>
<evidence type="ECO:0000259" key="20">
    <source>
        <dbReference type="PROSITE" id="PS50835"/>
    </source>
</evidence>
<dbReference type="FunFam" id="2.60.40.10:FF:000063">
    <property type="entry name" value="neural cell adhesion molecule L1"/>
    <property type="match status" value="1"/>
</dbReference>
<evidence type="ECO:0000256" key="4">
    <source>
        <dbReference type="ARBA" id="ARBA00022475"/>
    </source>
</evidence>
<keyword evidence="16" id="KW-0393">Immunoglobulin domain</keyword>
<evidence type="ECO:0000256" key="15">
    <source>
        <dbReference type="ARBA" id="ARBA00023180"/>
    </source>
</evidence>
<keyword evidence="9" id="KW-0221">Differentiation</keyword>
<evidence type="ECO:0000256" key="2">
    <source>
        <dbReference type="ARBA" id="ARBA00008588"/>
    </source>
</evidence>
<feature type="compositionally biased region" description="Basic and acidic residues" evidence="17">
    <location>
        <begin position="1135"/>
        <end position="1149"/>
    </location>
</feature>
<feature type="domain" description="Ig-like" evidence="20">
    <location>
        <begin position="126"/>
        <end position="219"/>
    </location>
</feature>
<keyword evidence="5" id="KW-0597">Phosphoprotein</keyword>
<keyword evidence="23" id="KW-1185">Reference proteome</keyword>
<dbReference type="GO" id="GO:0005886">
    <property type="term" value="C:plasma membrane"/>
    <property type="evidence" value="ECO:0007669"/>
    <property type="project" value="UniProtKB-SubCell"/>
</dbReference>
<dbReference type="Gene3D" id="2.60.40.10">
    <property type="entry name" value="Immunoglobulins"/>
    <property type="match status" value="10"/>
</dbReference>
<dbReference type="PROSITE" id="PS50853">
    <property type="entry name" value="FN3"/>
    <property type="match status" value="4"/>
</dbReference>
<keyword evidence="14" id="KW-1015">Disulfide bond</keyword>
<protein>
    <submittedName>
        <fullName evidence="22">Neural cell adhesion molecule L1-like protein</fullName>
    </submittedName>
</protein>
<sequence>MKLAGSLQLVLLLALASRAAGLNIPLEVEQLPTITTYTSGPIIALPFDNTVTVRCEAIGNPPPEYRWTKDGKNFMPPYITTNKTDHTSGTFVLRKQHIVQFQGKYRCYASNKLGTAMTEEIELIVPNVPKFPKEAIDPIVVKEGDPLVLECNPPEGVAPRQIYWMSFNLQHIEQDDRVSMGSDGNLYFSNALQKDSRQDYCCHAAFSRIRTIVQKTAMTVVVKSLKPDNEFPDSSNATEAPPVRKPGLLLPSGVQTEKVLLKEEDLQLECIPEGFPTPTIKWMKMGDALPSRAKLSKYKKLLTITGVEEKDQGKYMCIASNSVGEAAHYFDVIVEDPPKWLTEPPKSQLTVTGSDVYIKCSVRGNPVPDITWRRNGELFRDEPGNYTRVLDDTVVIHNARAEDSAVYQCEATNSHGSLLVNVNIMVLNMAPLILTRNYQEYAVILGRDIIMNCRVFSSPPPIISWFKDGDAITVKGERFFALQNGSLQIIGAEENDSGRYMCVAFNTEGNSNITAVLDVKDRTQIVDPPQNVQIISGTTAQLMCQAEYDRSLQSTFELVWRKDGEEIPLSPEENSRYVVNNRMLQIMNVNLSDQGMYTCIARTGLDEEHATALLTVLDVPDAPMNLVISEIKSPRNIFLSWVPGSDHHSSITEFIVEYEESQWEPGRWRELVKVPGNLATAQLALHGHLNYQFRVYAVNSVGPGPPSEPTETYKTPPAAPDRNPQNIKIHGHLPHQMDISWEPLLPIEHNGPGLEYKVSYRKLGVDDGWQEHLVNRPSFVVTNTPTFVPYEIKIQSRNSDGWGPDPKVVTGYSGEDVPTTAPRDIAVEVINITVLRVSWTPVPPATVRGHLGGYNVHWLRMRNLKNPNKILNERQSLSFHGKRSHAFVPGLEPFSEYKLTVNVFNKKGNGPNSDPVIFSTPEGVPEQVPILTASNAQKDSILLVWGPPLETHGTLIGYLLQYHLINETTLEMVDSQVKNITGADTTQWQLQGLKEGSLYRFHISACTRAGCGPPLAQESNTITPERVVGLQNDFATQGWVIGTMCAVALLTLVALIACFVQKNKGGKYAGTPPRSQRQDMFSMEKVKEKEDLHTDMESQGMNDDTFCEYSDSEEKPLKGGSLGSLTGDDMVGDSTSRDSLVDYAEGGREFDEDGSFIGEYSGHMHRGSVSEPNGPSSVKPGSS</sequence>
<keyword evidence="13 18" id="KW-0472">Membrane</keyword>
<dbReference type="Pfam" id="PF07679">
    <property type="entry name" value="I-set"/>
    <property type="match status" value="2"/>
</dbReference>
<comment type="subcellular location">
    <subcellularLocation>
        <location evidence="1">Cell membrane</location>
        <topology evidence="1">Single-pass type I membrane protein</topology>
    </subcellularLocation>
</comment>
<feature type="domain" description="Fibronectin type-III" evidence="21">
    <location>
        <begin position="821"/>
        <end position="923"/>
    </location>
</feature>
<feature type="domain" description="Ig-like" evidence="20">
    <location>
        <begin position="338"/>
        <end position="425"/>
    </location>
</feature>
<evidence type="ECO:0000256" key="8">
    <source>
        <dbReference type="ARBA" id="ARBA00022737"/>
    </source>
</evidence>
<feature type="transmembrane region" description="Helical" evidence="18">
    <location>
        <begin position="1039"/>
        <end position="1060"/>
    </location>
</feature>
<keyword evidence="6 18" id="KW-0812">Transmembrane</keyword>
<keyword evidence="12 18" id="KW-1133">Transmembrane helix</keyword>
<dbReference type="PANTHER" id="PTHR44170:SF45">
    <property type="entry name" value="NEURAL CELL ADHESION MOLECULE L1-LIKE PROTEIN ISOFORM X1"/>
    <property type="match status" value="1"/>
</dbReference>
<dbReference type="SMART" id="SM00060">
    <property type="entry name" value="FN3"/>
    <property type="match status" value="4"/>
</dbReference>
<evidence type="ECO:0000313" key="22">
    <source>
        <dbReference type="EMBL" id="KAF3696755.1"/>
    </source>
</evidence>
<feature type="domain" description="Fibronectin type-III" evidence="21">
    <location>
        <begin position="723"/>
        <end position="816"/>
    </location>
</feature>
<evidence type="ECO:0000256" key="3">
    <source>
        <dbReference type="ARBA" id="ARBA00022473"/>
    </source>
</evidence>
<dbReference type="SUPFAM" id="SSF48726">
    <property type="entry name" value="Immunoglobulin"/>
    <property type="match status" value="6"/>
</dbReference>
<keyword evidence="4" id="KW-1003">Cell membrane</keyword>
<dbReference type="GO" id="GO:0007420">
    <property type="term" value="P:brain development"/>
    <property type="evidence" value="ECO:0007669"/>
    <property type="project" value="TreeGrafter"/>
</dbReference>
<evidence type="ECO:0000256" key="7">
    <source>
        <dbReference type="ARBA" id="ARBA00022729"/>
    </source>
</evidence>
<feature type="region of interest" description="Disordered" evidence="17">
    <location>
        <begin position="228"/>
        <end position="248"/>
    </location>
</feature>
<evidence type="ECO:0000256" key="10">
    <source>
        <dbReference type="ARBA" id="ARBA00022889"/>
    </source>
</evidence>
<dbReference type="FunFam" id="2.60.40.10:FF:000038">
    <property type="entry name" value="Neuronal cell adhesion molecule"/>
    <property type="match status" value="1"/>
</dbReference>
<evidence type="ECO:0000259" key="21">
    <source>
        <dbReference type="PROSITE" id="PS50853"/>
    </source>
</evidence>
<dbReference type="FunFam" id="2.60.40.10:FF:000057">
    <property type="entry name" value="neural cell adhesion molecule L1"/>
    <property type="match status" value="1"/>
</dbReference>
<dbReference type="SUPFAM" id="SSF49265">
    <property type="entry name" value="Fibronectin type III"/>
    <property type="match status" value="2"/>
</dbReference>
<evidence type="ECO:0000256" key="6">
    <source>
        <dbReference type="ARBA" id="ARBA00022692"/>
    </source>
</evidence>
<dbReference type="InterPro" id="IPR013783">
    <property type="entry name" value="Ig-like_fold"/>
</dbReference>
<dbReference type="Proteomes" id="UP000503349">
    <property type="component" value="Chromosome 12"/>
</dbReference>
<feature type="domain" description="Ig-like" evidence="20">
    <location>
        <begin position="246"/>
        <end position="335"/>
    </location>
</feature>
<gene>
    <name evidence="22" type="ORF">EXN66_Car012433</name>
</gene>
<feature type="signal peptide" evidence="19">
    <location>
        <begin position="1"/>
        <end position="21"/>
    </location>
</feature>
<evidence type="ECO:0000256" key="12">
    <source>
        <dbReference type="ARBA" id="ARBA00022989"/>
    </source>
</evidence>
<keyword evidence="7 19" id="KW-0732">Signal</keyword>
<dbReference type="AlphaFoldDB" id="A0A6G1Q2K0"/>
<name>A0A6G1Q2K0_CHAAH</name>
<dbReference type="SMART" id="SM00409">
    <property type="entry name" value="IG"/>
    <property type="match status" value="6"/>
</dbReference>
<dbReference type="InterPro" id="IPR036116">
    <property type="entry name" value="FN3_sf"/>
</dbReference>
<dbReference type="FunFam" id="2.60.40.10:FF:000005">
    <property type="entry name" value="Neuronal cell adhesion molecule"/>
    <property type="match status" value="1"/>
</dbReference>
<evidence type="ECO:0000256" key="19">
    <source>
        <dbReference type="SAM" id="SignalP"/>
    </source>
</evidence>
<dbReference type="Pfam" id="PF00041">
    <property type="entry name" value="fn3"/>
    <property type="match status" value="4"/>
</dbReference>
<evidence type="ECO:0000313" key="23">
    <source>
        <dbReference type="Proteomes" id="UP000503349"/>
    </source>
</evidence>
<evidence type="ECO:0000256" key="16">
    <source>
        <dbReference type="ARBA" id="ARBA00023319"/>
    </source>
</evidence>
<evidence type="ECO:0000256" key="13">
    <source>
        <dbReference type="ARBA" id="ARBA00023136"/>
    </source>
</evidence>
<reference evidence="23" key="2">
    <citation type="submission" date="2019-02" db="EMBL/GenBank/DDBJ databases">
        <title>Opniocepnalus argus Var Kimnra genome.</title>
        <authorList>
            <person name="Zhou C."/>
            <person name="Xiao S."/>
        </authorList>
    </citation>
    <scope>NUCLEOTIDE SEQUENCE [LARGE SCALE GENOMIC DNA]</scope>
</reference>
<evidence type="ECO:0000256" key="18">
    <source>
        <dbReference type="SAM" id="Phobius"/>
    </source>
</evidence>
<keyword evidence="3" id="KW-0217">Developmental protein</keyword>
<feature type="domain" description="Ig-like" evidence="20">
    <location>
        <begin position="431"/>
        <end position="514"/>
    </location>
</feature>
<proteinExistence type="inferred from homology"/>
<keyword evidence="8" id="KW-0677">Repeat</keyword>
<dbReference type="InterPro" id="IPR003599">
    <property type="entry name" value="Ig_sub"/>
</dbReference>
<evidence type="ECO:0000256" key="14">
    <source>
        <dbReference type="ARBA" id="ARBA00023157"/>
    </source>
</evidence>
<dbReference type="CDD" id="cd00063">
    <property type="entry name" value="FN3"/>
    <property type="match status" value="4"/>
</dbReference>
<organism evidence="22 23">
    <name type="scientific">Channa argus</name>
    <name type="common">Northern snakehead</name>
    <name type="synonym">Ophicephalus argus</name>
    <dbReference type="NCBI Taxonomy" id="215402"/>
    <lineage>
        <taxon>Eukaryota</taxon>
        <taxon>Metazoa</taxon>
        <taxon>Chordata</taxon>
        <taxon>Craniata</taxon>
        <taxon>Vertebrata</taxon>
        <taxon>Euteleostomi</taxon>
        <taxon>Actinopterygii</taxon>
        <taxon>Neopterygii</taxon>
        <taxon>Teleostei</taxon>
        <taxon>Neoteleostei</taxon>
        <taxon>Acanthomorphata</taxon>
        <taxon>Anabantaria</taxon>
        <taxon>Anabantiformes</taxon>
        <taxon>Channoidei</taxon>
        <taxon>Channidae</taxon>
        <taxon>Channa</taxon>
    </lineage>
</organism>
<dbReference type="PANTHER" id="PTHR44170">
    <property type="entry name" value="PROTEIN SIDEKICK"/>
    <property type="match status" value="1"/>
</dbReference>
<feature type="domain" description="Fibronectin type-III" evidence="21">
    <location>
        <begin position="924"/>
        <end position="1026"/>
    </location>
</feature>
<dbReference type="GO" id="GO:0007411">
    <property type="term" value="P:axon guidance"/>
    <property type="evidence" value="ECO:0007669"/>
    <property type="project" value="TreeGrafter"/>
</dbReference>
<keyword evidence="11" id="KW-0524">Neurogenesis</keyword>
<dbReference type="FunFam" id="2.60.40.10:FF:000367">
    <property type="entry name" value="Neural cell adhesion molecule L1-like protein"/>
    <property type="match status" value="1"/>
</dbReference>
<feature type="compositionally biased region" description="Polar residues" evidence="17">
    <location>
        <begin position="1170"/>
        <end position="1183"/>
    </location>
</feature>
<dbReference type="Pfam" id="PF13882">
    <property type="entry name" value="Bravo_FIGEY"/>
    <property type="match status" value="1"/>
</dbReference>
<dbReference type="InterPro" id="IPR003961">
    <property type="entry name" value="FN3_dom"/>
</dbReference>
<dbReference type="EMBL" id="CM015723">
    <property type="protein sequence ID" value="KAF3696755.1"/>
    <property type="molecule type" value="Genomic_DNA"/>
</dbReference>
<keyword evidence="10" id="KW-0130">Cell adhesion</keyword>
<reference evidence="22 23" key="1">
    <citation type="submission" date="2019-02" db="EMBL/GenBank/DDBJ databases">
        <title>Opniocepnalus argus genome.</title>
        <authorList>
            <person name="Zhou C."/>
            <person name="Xiao S."/>
        </authorList>
    </citation>
    <scope>NUCLEOTIDE SEQUENCE [LARGE SCALE GENOMIC DNA]</scope>
    <source>
        <strain evidence="22">OARG1902GOOAL</strain>
        <tissue evidence="22">Muscle</tissue>
    </source>
</reference>
<evidence type="ECO:0000256" key="5">
    <source>
        <dbReference type="ARBA" id="ARBA00022553"/>
    </source>
</evidence>
<feature type="domain" description="Ig-like" evidence="20">
    <location>
        <begin position="523"/>
        <end position="615"/>
    </location>
</feature>
<comment type="similarity">
    <text evidence="2">Belongs to the immunoglobulin superfamily. L1/neurofascin/NgCAM family.</text>
</comment>
<dbReference type="InterPro" id="IPR007110">
    <property type="entry name" value="Ig-like_dom"/>
</dbReference>
<dbReference type="Pfam" id="PF13927">
    <property type="entry name" value="Ig_3"/>
    <property type="match status" value="3"/>
</dbReference>
<dbReference type="InterPro" id="IPR003598">
    <property type="entry name" value="Ig_sub2"/>
</dbReference>
<dbReference type="InterPro" id="IPR013098">
    <property type="entry name" value="Ig_I-set"/>
</dbReference>
<accession>A0A6G1Q2K0</accession>
<feature type="domain" description="Fibronectin type-III" evidence="21">
    <location>
        <begin position="622"/>
        <end position="718"/>
    </location>
</feature>
<feature type="domain" description="Ig-like" evidence="20">
    <location>
        <begin position="32"/>
        <end position="124"/>
    </location>
</feature>
<evidence type="ECO:0000256" key="11">
    <source>
        <dbReference type="ARBA" id="ARBA00022902"/>
    </source>
</evidence>
<dbReference type="FunFam" id="2.60.40.10:FF:000363">
    <property type="entry name" value="neurofascin isoform X1"/>
    <property type="match status" value="1"/>
</dbReference>
<dbReference type="SMART" id="SM00408">
    <property type="entry name" value="IGc2"/>
    <property type="match status" value="5"/>
</dbReference>